<dbReference type="AlphaFoldDB" id="A0AAD4D1B4"/>
<dbReference type="Proteomes" id="UP001194580">
    <property type="component" value="Unassembled WGS sequence"/>
</dbReference>
<feature type="region of interest" description="Disordered" evidence="1">
    <location>
        <begin position="461"/>
        <end position="483"/>
    </location>
</feature>
<accession>A0AAD4D1B4</accession>
<dbReference type="EMBL" id="JAAAIL010002994">
    <property type="protein sequence ID" value="KAG0253116.1"/>
    <property type="molecule type" value="Genomic_DNA"/>
</dbReference>
<feature type="region of interest" description="Disordered" evidence="1">
    <location>
        <begin position="251"/>
        <end position="274"/>
    </location>
</feature>
<proteinExistence type="predicted"/>
<name>A0AAD4D1B4_9FUNG</name>
<feature type="compositionally biased region" description="Basic and acidic residues" evidence="1">
    <location>
        <begin position="512"/>
        <end position="532"/>
    </location>
</feature>
<protein>
    <submittedName>
        <fullName evidence="2">Uncharacterized protein</fullName>
    </submittedName>
</protein>
<feature type="region of interest" description="Disordered" evidence="1">
    <location>
        <begin position="182"/>
        <end position="208"/>
    </location>
</feature>
<keyword evidence="3" id="KW-1185">Reference proteome</keyword>
<feature type="region of interest" description="Disordered" evidence="1">
    <location>
        <begin position="310"/>
        <end position="340"/>
    </location>
</feature>
<comment type="caution">
    <text evidence="2">The sequence shown here is derived from an EMBL/GenBank/DDBJ whole genome shotgun (WGS) entry which is preliminary data.</text>
</comment>
<gene>
    <name evidence="2" type="ORF">BGZ95_006406</name>
</gene>
<feature type="compositionally biased region" description="Low complexity" evidence="1">
    <location>
        <begin position="311"/>
        <end position="335"/>
    </location>
</feature>
<evidence type="ECO:0000313" key="2">
    <source>
        <dbReference type="EMBL" id="KAG0253116.1"/>
    </source>
</evidence>
<evidence type="ECO:0000256" key="1">
    <source>
        <dbReference type="SAM" id="MobiDB-lite"/>
    </source>
</evidence>
<organism evidence="2 3">
    <name type="scientific">Linnemannia exigua</name>
    <dbReference type="NCBI Taxonomy" id="604196"/>
    <lineage>
        <taxon>Eukaryota</taxon>
        <taxon>Fungi</taxon>
        <taxon>Fungi incertae sedis</taxon>
        <taxon>Mucoromycota</taxon>
        <taxon>Mortierellomycotina</taxon>
        <taxon>Mortierellomycetes</taxon>
        <taxon>Mortierellales</taxon>
        <taxon>Mortierellaceae</taxon>
        <taxon>Linnemannia</taxon>
    </lineage>
</organism>
<evidence type="ECO:0000313" key="3">
    <source>
        <dbReference type="Proteomes" id="UP001194580"/>
    </source>
</evidence>
<feature type="region of interest" description="Disordered" evidence="1">
    <location>
        <begin position="512"/>
        <end position="542"/>
    </location>
</feature>
<reference evidence="2" key="1">
    <citation type="journal article" date="2020" name="Fungal Divers.">
        <title>Resolving the Mortierellaceae phylogeny through synthesis of multi-gene phylogenetics and phylogenomics.</title>
        <authorList>
            <person name="Vandepol N."/>
            <person name="Liber J."/>
            <person name="Desiro A."/>
            <person name="Na H."/>
            <person name="Kennedy M."/>
            <person name="Barry K."/>
            <person name="Grigoriev I.V."/>
            <person name="Miller A.N."/>
            <person name="O'Donnell K."/>
            <person name="Stajich J.E."/>
            <person name="Bonito G."/>
        </authorList>
    </citation>
    <scope>NUCLEOTIDE SEQUENCE</scope>
    <source>
        <strain evidence="2">NRRL 28262</strain>
    </source>
</reference>
<sequence>MTLSEVMAAKQASIPDSAATLEQSKLLQQQIELQQGQQRVDERLALLMVQNHNYQPLQEAVNLDPKPTSESIRATCPFLELNKDNDDMNSDEPMVTLKGYTETEEGWKALQWALEKFLDDPIQDHNSALPPDDTLIPSYHSPPEIRLSEKANMFLSAKASMIEEANLAASMAAVDAVRSPTPDISMSRHDSGLPSTTIPYSNNSSAAMSASSSSATTATSATTMANGTSSSSSNGPVAQIRATSVSLTRWMNLSGGGGDRDKNKKGAAAHRASSSVSAASFHAVTALPPVPDQQHTNNNKQAYNIVHDVPSSHTSSSLNNNSNKAGSAAATAGGSSKRGITPANVLSLSVGSGTSLFRPRPRLNQQRSADELSKTLQLGHSRTVSGSGSGPNGLFQVYENDLSGHYTTSAAMMYPIDHITEELRTSTTTGRSTLEHVTTVSAAAAVTANASDAACSTLVLSPPSLSSSSSSPPSSTSSSSASLSYKSSQAMIKSTGEGGGVGGALYETQEGSEKVVYHVQESDHRSSVEGDHGPPPAKAAAAIASTTCSYRDANQSQGSDVSQ</sequence>